<accession>A0A840DR21</accession>
<evidence type="ECO:0008006" key="3">
    <source>
        <dbReference type="Google" id="ProtNLM"/>
    </source>
</evidence>
<proteinExistence type="predicted"/>
<keyword evidence="2" id="KW-1185">Reference proteome</keyword>
<dbReference type="Proteomes" id="UP000559598">
    <property type="component" value="Unassembled WGS sequence"/>
</dbReference>
<organism evidence="1 2">
    <name type="scientific">Anoxybacteroides voinovskiense</name>
    <dbReference type="NCBI Taxonomy" id="230470"/>
    <lineage>
        <taxon>Bacteria</taxon>
        <taxon>Bacillati</taxon>
        <taxon>Bacillota</taxon>
        <taxon>Bacilli</taxon>
        <taxon>Bacillales</taxon>
        <taxon>Anoxybacillaceae</taxon>
        <taxon>Anoxybacteroides</taxon>
    </lineage>
</organism>
<dbReference type="RefSeq" id="WP_183183056.1">
    <property type="nucleotide sequence ID" value="NZ_BMNP01000001.1"/>
</dbReference>
<evidence type="ECO:0000313" key="2">
    <source>
        <dbReference type="Proteomes" id="UP000559598"/>
    </source>
</evidence>
<sequence>MIPRIDGLMEQRWPAVASTLQNGQVVYGKVEKIGANGMAFVRIGGELMEAEIQTPLQAGQFYSFQVTKKEDTIVLKRLASERNEATIEQTATQLVNKWRLSREMEPLLRFLLQKQLPFTKAEAVQAEKWLLATPEKDVNFRALQMMFTNRLPVTETVFFALKAVQSPEPLAAQLLHLQRSLQMSPKQSLSEGQQLLLHELERMSHFLLDDKGGNELPQLVAKHMKSLVKSLGLEYEASIAKNAQTSQTLESLKPLLLRAKQETNDETLTKQIDTLIHRLTGQQLLSHEQGPIQPLVIQLPFLFGEQTDVTIHWQTRKKQTGELDPHYCRLLFYLQLPTLKEIALDVRIQHSVVHVSIWNDMPQLEHFVALMQPLLKERLASFGYTLSTVKVNRAPEKRGRDELFLRVLNNYSGVDYRI</sequence>
<protein>
    <recommendedName>
        <fullName evidence="3">Flagellar hook-length control protein-like C-terminal domain-containing protein</fullName>
    </recommendedName>
</protein>
<comment type="caution">
    <text evidence="1">The sequence shown here is derived from an EMBL/GenBank/DDBJ whole genome shotgun (WGS) entry which is preliminary data.</text>
</comment>
<evidence type="ECO:0000313" key="1">
    <source>
        <dbReference type="EMBL" id="MBB4072637.1"/>
    </source>
</evidence>
<dbReference type="AlphaFoldDB" id="A0A840DR21"/>
<name>A0A840DR21_9BACL</name>
<dbReference type="EMBL" id="JACIDE010000002">
    <property type="protein sequence ID" value="MBB4072637.1"/>
    <property type="molecule type" value="Genomic_DNA"/>
</dbReference>
<reference evidence="1 2" key="1">
    <citation type="submission" date="2020-08" db="EMBL/GenBank/DDBJ databases">
        <title>Genomic Encyclopedia of Type Strains, Phase IV (KMG-IV): sequencing the most valuable type-strain genomes for metagenomic binning, comparative biology and taxonomic classification.</title>
        <authorList>
            <person name="Goeker M."/>
        </authorList>
    </citation>
    <scope>NUCLEOTIDE SEQUENCE [LARGE SCALE GENOMIC DNA]</scope>
    <source>
        <strain evidence="1 2">DSM 17075</strain>
    </source>
</reference>
<gene>
    <name evidence="1" type="ORF">GGR02_000383</name>
</gene>